<dbReference type="PROSITE" id="PS50011">
    <property type="entry name" value="PROTEIN_KINASE_DOM"/>
    <property type="match status" value="1"/>
</dbReference>
<evidence type="ECO:0000256" key="1">
    <source>
        <dbReference type="ARBA" id="ARBA00022741"/>
    </source>
</evidence>
<keyword evidence="2" id="KW-0067">ATP-binding</keyword>
<evidence type="ECO:0000313" key="4">
    <source>
        <dbReference type="EMBL" id="VDP85644.1"/>
    </source>
</evidence>
<reference evidence="4 5" key="2">
    <citation type="submission" date="2018-11" db="EMBL/GenBank/DDBJ databases">
        <authorList>
            <consortium name="Pathogen Informatics"/>
        </authorList>
    </citation>
    <scope>NUCLEOTIDE SEQUENCE [LARGE SCALE GENOMIC DNA]</scope>
    <source>
        <strain evidence="4 5">Egypt</strain>
    </source>
</reference>
<dbReference type="EMBL" id="UZAN01047663">
    <property type="protein sequence ID" value="VDP85644.1"/>
    <property type="molecule type" value="Genomic_DNA"/>
</dbReference>
<evidence type="ECO:0000256" key="2">
    <source>
        <dbReference type="ARBA" id="ARBA00022840"/>
    </source>
</evidence>
<dbReference type="SMART" id="SM00219">
    <property type="entry name" value="TyrKc"/>
    <property type="match status" value="1"/>
</dbReference>
<dbReference type="PANTHER" id="PTHR24418">
    <property type="entry name" value="TYROSINE-PROTEIN KINASE"/>
    <property type="match status" value="1"/>
</dbReference>
<dbReference type="InterPro" id="IPR050198">
    <property type="entry name" value="Non-receptor_tyrosine_kinases"/>
</dbReference>
<dbReference type="InterPro" id="IPR020635">
    <property type="entry name" value="Tyr_kinase_cat_dom"/>
</dbReference>
<dbReference type="GO" id="GO:0005524">
    <property type="term" value="F:ATP binding"/>
    <property type="evidence" value="ECO:0007669"/>
    <property type="project" value="UniProtKB-KW"/>
</dbReference>
<accession>A0A183ARL3</accession>
<feature type="domain" description="Protein kinase" evidence="3">
    <location>
        <begin position="1"/>
        <end position="146"/>
    </location>
</feature>
<protein>
    <submittedName>
        <fullName evidence="6">Protein kinase domain-containing protein</fullName>
    </submittedName>
</protein>
<dbReference type="Proteomes" id="UP000272942">
    <property type="component" value="Unassembled WGS sequence"/>
</dbReference>
<dbReference type="OrthoDB" id="28230at2759"/>
<reference evidence="6" key="1">
    <citation type="submission" date="2016-06" db="UniProtKB">
        <authorList>
            <consortium name="WormBaseParasite"/>
        </authorList>
    </citation>
    <scope>IDENTIFICATION</scope>
</reference>
<dbReference type="PROSITE" id="PS00109">
    <property type="entry name" value="PROTEIN_KINASE_TYR"/>
    <property type="match status" value="1"/>
</dbReference>
<dbReference type="InterPro" id="IPR001245">
    <property type="entry name" value="Ser-Thr/Tyr_kinase_cat_dom"/>
</dbReference>
<sequence>MRQRQTHFYNRPVVLADICAQVANGMAYLEQEQFVHRDLAARNCLVKSVSRNSVHVKVADFGMARFLLDNVYEPSAGTKFPVRWAPPEVFQSTYTAKADVWSFGEFGTSQCPFCNSTQPMCLIVILFLYSTTDIPEVLFASGGNIG</sequence>
<keyword evidence="1" id="KW-0547">Nucleotide-binding</keyword>
<dbReference type="WBParaSite" id="ECPE_0000962801-mRNA-1">
    <property type="protein sequence ID" value="ECPE_0000962801-mRNA-1"/>
    <property type="gene ID" value="ECPE_0000962801"/>
</dbReference>
<dbReference type="Pfam" id="PF07714">
    <property type="entry name" value="PK_Tyr_Ser-Thr"/>
    <property type="match status" value="1"/>
</dbReference>
<dbReference type="AlphaFoldDB" id="A0A183ARL3"/>
<evidence type="ECO:0000313" key="6">
    <source>
        <dbReference type="WBParaSite" id="ECPE_0000962801-mRNA-1"/>
    </source>
</evidence>
<dbReference type="InterPro" id="IPR000719">
    <property type="entry name" value="Prot_kinase_dom"/>
</dbReference>
<organism evidence="6">
    <name type="scientific">Echinostoma caproni</name>
    <dbReference type="NCBI Taxonomy" id="27848"/>
    <lineage>
        <taxon>Eukaryota</taxon>
        <taxon>Metazoa</taxon>
        <taxon>Spiralia</taxon>
        <taxon>Lophotrochozoa</taxon>
        <taxon>Platyhelminthes</taxon>
        <taxon>Trematoda</taxon>
        <taxon>Digenea</taxon>
        <taxon>Plagiorchiida</taxon>
        <taxon>Echinostomata</taxon>
        <taxon>Echinostomatoidea</taxon>
        <taxon>Echinostomatidae</taxon>
        <taxon>Echinostoma</taxon>
    </lineage>
</organism>
<dbReference type="InterPro" id="IPR008266">
    <property type="entry name" value="Tyr_kinase_AS"/>
</dbReference>
<gene>
    <name evidence="4" type="ORF">ECPE_LOCUS9597</name>
</gene>
<dbReference type="InterPro" id="IPR011009">
    <property type="entry name" value="Kinase-like_dom_sf"/>
</dbReference>
<dbReference type="PRINTS" id="PR00109">
    <property type="entry name" value="TYRKINASE"/>
</dbReference>
<dbReference type="GO" id="GO:0004713">
    <property type="term" value="F:protein tyrosine kinase activity"/>
    <property type="evidence" value="ECO:0007669"/>
    <property type="project" value="InterPro"/>
</dbReference>
<proteinExistence type="predicted"/>
<dbReference type="Gene3D" id="1.10.510.10">
    <property type="entry name" value="Transferase(Phosphotransferase) domain 1"/>
    <property type="match status" value="1"/>
</dbReference>
<evidence type="ECO:0000259" key="3">
    <source>
        <dbReference type="PROSITE" id="PS50011"/>
    </source>
</evidence>
<dbReference type="SUPFAM" id="SSF56112">
    <property type="entry name" value="Protein kinase-like (PK-like)"/>
    <property type="match status" value="1"/>
</dbReference>
<keyword evidence="5" id="KW-1185">Reference proteome</keyword>
<name>A0A183ARL3_9TREM</name>
<evidence type="ECO:0000313" key="5">
    <source>
        <dbReference type="Proteomes" id="UP000272942"/>
    </source>
</evidence>